<reference evidence="2 3" key="1">
    <citation type="journal article" date="2018" name="Evol. Lett.">
        <title>Horizontal gene cluster transfer increased hallucinogenic mushroom diversity.</title>
        <authorList>
            <person name="Reynolds H.T."/>
            <person name="Vijayakumar V."/>
            <person name="Gluck-Thaler E."/>
            <person name="Korotkin H.B."/>
            <person name="Matheny P.B."/>
            <person name="Slot J.C."/>
        </authorList>
    </citation>
    <scope>NUCLEOTIDE SEQUENCE [LARGE SCALE GENOMIC DNA]</scope>
    <source>
        <strain evidence="2 3">2629</strain>
    </source>
</reference>
<dbReference type="InParanoid" id="A0A409V952"/>
<feature type="coiled-coil region" evidence="1">
    <location>
        <begin position="260"/>
        <end position="314"/>
    </location>
</feature>
<dbReference type="STRING" id="181874.A0A409V952"/>
<keyword evidence="3" id="KW-1185">Reference proteome</keyword>
<dbReference type="CDD" id="cd00882">
    <property type="entry name" value="Ras_like_GTPase"/>
    <property type="match status" value="1"/>
</dbReference>
<dbReference type="EMBL" id="NHTK01006130">
    <property type="protein sequence ID" value="PPQ63168.1"/>
    <property type="molecule type" value="Genomic_DNA"/>
</dbReference>
<dbReference type="SUPFAM" id="SSF52540">
    <property type="entry name" value="P-loop containing nucleoside triphosphate hydrolases"/>
    <property type="match status" value="1"/>
</dbReference>
<proteinExistence type="predicted"/>
<sequence length="376" mass="42831">MKPDYHCIDVDSDLSSLSVKNKPIPPDMYRAQLAWPSATILLRNLDDDSLPFSQFIESICENRNLGISKNQLEGVTQEIAVYELVHTRLKSIGLHSAGQSGPIYLIDTPGFLDHKISEMAIVKALQRWARRQVHVTAILYLDRITDNRMSGRKKTTLEMFKALTGDEVAKRITVVTTMWDQLWNENQVLKANERFEEMSNHHWRATQGAQIVKFENTQQSALRIIDACLLNAFSTGGYFAFQKAVNRHQIERSPYGVPMHQNLLQRIAALQQRIHSIEEGLKTIDEATCHTDLRNTLLKQQNEAEADLEMFQQELQYFSPPKPAPLHEFEITNEEGNFEGAFSLKEADNSPENPTKKALKRAKAGMKFVLGIKTLQ</sequence>
<evidence type="ECO:0000313" key="2">
    <source>
        <dbReference type="EMBL" id="PPQ63168.1"/>
    </source>
</evidence>
<evidence type="ECO:0008006" key="4">
    <source>
        <dbReference type="Google" id="ProtNLM"/>
    </source>
</evidence>
<protein>
    <recommendedName>
        <fullName evidence="4">G domain-containing protein</fullName>
    </recommendedName>
</protein>
<dbReference type="OrthoDB" id="10407483at2759"/>
<dbReference type="InterPro" id="IPR027417">
    <property type="entry name" value="P-loop_NTPase"/>
</dbReference>
<dbReference type="Gene3D" id="3.40.50.300">
    <property type="entry name" value="P-loop containing nucleotide triphosphate hydrolases"/>
    <property type="match status" value="1"/>
</dbReference>
<organism evidence="2 3">
    <name type="scientific">Panaeolus cyanescens</name>
    <dbReference type="NCBI Taxonomy" id="181874"/>
    <lineage>
        <taxon>Eukaryota</taxon>
        <taxon>Fungi</taxon>
        <taxon>Dikarya</taxon>
        <taxon>Basidiomycota</taxon>
        <taxon>Agaricomycotina</taxon>
        <taxon>Agaricomycetes</taxon>
        <taxon>Agaricomycetidae</taxon>
        <taxon>Agaricales</taxon>
        <taxon>Agaricineae</taxon>
        <taxon>Galeropsidaceae</taxon>
        <taxon>Panaeolus</taxon>
    </lineage>
</organism>
<comment type="caution">
    <text evidence="2">The sequence shown here is derived from an EMBL/GenBank/DDBJ whole genome shotgun (WGS) entry which is preliminary data.</text>
</comment>
<name>A0A409V952_9AGAR</name>
<dbReference type="Proteomes" id="UP000284842">
    <property type="component" value="Unassembled WGS sequence"/>
</dbReference>
<accession>A0A409V952</accession>
<keyword evidence="1" id="KW-0175">Coiled coil</keyword>
<dbReference type="AlphaFoldDB" id="A0A409V952"/>
<gene>
    <name evidence="2" type="ORF">CVT24_005808</name>
</gene>
<evidence type="ECO:0000256" key="1">
    <source>
        <dbReference type="SAM" id="Coils"/>
    </source>
</evidence>
<evidence type="ECO:0000313" key="3">
    <source>
        <dbReference type="Proteomes" id="UP000284842"/>
    </source>
</evidence>